<proteinExistence type="predicted"/>
<evidence type="ECO:0000313" key="2">
    <source>
        <dbReference type="Proteomes" id="UP000827872"/>
    </source>
</evidence>
<protein>
    <submittedName>
        <fullName evidence="1">Uncharacterized protein</fullName>
    </submittedName>
</protein>
<sequence>MNNSSSSLKETDYSNPMEKSACSNDMNNSSSPLSEMADSNPLEKSTCSNDMNDASLSLMWIRMRNIINRRDEFEDKLEKRLCEKSAIRGRRDEMPQSREEQNQTLS</sequence>
<dbReference type="EMBL" id="CM037614">
    <property type="protein sequence ID" value="KAH8017286.1"/>
    <property type="molecule type" value="Genomic_DNA"/>
</dbReference>
<reference evidence="1" key="1">
    <citation type="submission" date="2021-08" db="EMBL/GenBank/DDBJ databases">
        <title>The first chromosome-level gecko genome reveals the dynamic sex chromosomes of Neotropical dwarf geckos (Sphaerodactylidae: Sphaerodactylus).</title>
        <authorList>
            <person name="Pinto B.J."/>
            <person name="Keating S.E."/>
            <person name="Gamble T."/>
        </authorList>
    </citation>
    <scope>NUCLEOTIDE SEQUENCE</scope>
    <source>
        <strain evidence="1">TG3544</strain>
    </source>
</reference>
<name>A0ACB8GDB5_9SAUR</name>
<accession>A0ACB8GDB5</accession>
<dbReference type="Proteomes" id="UP000827872">
    <property type="component" value="Linkage Group LG01"/>
</dbReference>
<keyword evidence="2" id="KW-1185">Reference proteome</keyword>
<gene>
    <name evidence="1" type="ORF">K3G42_028099</name>
</gene>
<evidence type="ECO:0000313" key="1">
    <source>
        <dbReference type="EMBL" id="KAH8017286.1"/>
    </source>
</evidence>
<comment type="caution">
    <text evidence="1">The sequence shown here is derived from an EMBL/GenBank/DDBJ whole genome shotgun (WGS) entry which is preliminary data.</text>
</comment>
<organism evidence="1 2">
    <name type="scientific">Sphaerodactylus townsendi</name>
    <dbReference type="NCBI Taxonomy" id="933632"/>
    <lineage>
        <taxon>Eukaryota</taxon>
        <taxon>Metazoa</taxon>
        <taxon>Chordata</taxon>
        <taxon>Craniata</taxon>
        <taxon>Vertebrata</taxon>
        <taxon>Euteleostomi</taxon>
        <taxon>Lepidosauria</taxon>
        <taxon>Squamata</taxon>
        <taxon>Bifurcata</taxon>
        <taxon>Gekkota</taxon>
        <taxon>Sphaerodactylidae</taxon>
        <taxon>Sphaerodactylus</taxon>
    </lineage>
</organism>